<gene>
    <name evidence="2" type="ORF">ACFFIO_04610</name>
</gene>
<dbReference type="InterPro" id="IPR027395">
    <property type="entry name" value="WH_DNA-bd_dom"/>
</dbReference>
<dbReference type="Proteomes" id="UP001589766">
    <property type="component" value="Unassembled WGS sequence"/>
</dbReference>
<dbReference type="InterPro" id="IPR036388">
    <property type="entry name" value="WH-like_DNA-bd_sf"/>
</dbReference>
<evidence type="ECO:0000313" key="3">
    <source>
        <dbReference type="Proteomes" id="UP001589766"/>
    </source>
</evidence>
<dbReference type="PANTHER" id="PTHR37318">
    <property type="entry name" value="BSL7504 PROTEIN"/>
    <property type="match status" value="1"/>
</dbReference>
<dbReference type="Gene3D" id="1.10.10.10">
    <property type="entry name" value="Winged helix-like DNA-binding domain superfamily/Winged helix DNA-binding domain"/>
    <property type="match status" value="1"/>
</dbReference>
<dbReference type="InterPro" id="IPR036390">
    <property type="entry name" value="WH_DNA-bd_sf"/>
</dbReference>
<evidence type="ECO:0000313" key="2">
    <source>
        <dbReference type="EMBL" id="MFC0247776.1"/>
    </source>
</evidence>
<dbReference type="RefSeq" id="WP_378040407.1">
    <property type="nucleotide sequence ID" value="NZ_JBHLWH010000013.1"/>
</dbReference>
<dbReference type="EMBL" id="JBHLWH010000013">
    <property type="protein sequence ID" value="MFC0247776.1"/>
    <property type="molecule type" value="Genomic_DNA"/>
</dbReference>
<sequence>MSDGGFDRSLFTPPRFKVLGFLVQVEESDYATIQEFTGLNTPDISRAVSHLADRHLVRVRKELKGRYPLTVVQATDEGRKRFKGLLTSLKKYGVDG</sequence>
<feature type="domain" description="Winged helix DNA-binding" evidence="1">
    <location>
        <begin position="15"/>
        <end position="92"/>
    </location>
</feature>
<evidence type="ECO:0000259" key="1">
    <source>
        <dbReference type="Pfam" id="PF13601"/>
    </source>
</evidence>
<accession>A0ABV6F2Z2</accession>
<protein>
    <submittedName>
        <fullName evidence="2">Transcriptional regulator</fullName>
    </submittedName>
</protein>
<dbReference type="Pfam" id="PF13601">
    <property type="entry name" value="HTH_34"/>
    <property type="match status" value="1"/>
</dbReference>
<name>A0ABV6F2Z2_9MICC</name>
<dbReference type="PANTHER" id="PTHR37318:SF1">
    <property type="entry name" value="BSL7504 PROTEIN"/>
    <property type="match status" value="1"/>
</dbReference>
<reference evidence="2 3" key="1">
    <citation type="submission" date="2024-09" db="EMBL/GenBank/DDBJ databases">
        <authorList>
            <person name="Sun Q."/>
            <person name="Mori K."/>
        </authorList>
    </citation>
    <scope>NUCLEOTIDE SEQUENCE [LARGE SCALE GENOMIC DNA]</scope>
    <source>
        <strain evidence="2 3">CCM 7609</strain>
    </source>
</reference>
<comment type="caution">
    <text evidence="2">The sequence shown here is derived from an EMBL/GenBank/DDBJ whole genome shotgun (WGS) entry which is preliminary data.</text>
</comment>
<organism evidence="2 3">
    <name type="scientific">Citricoccus parietis</name>
    <dbReference type="NCBI Taxonomy" id="592307"/>
    <lineage>
        <taxon>Bacteria</taxon>
        <taxon>Bacillati</taxon>
        <taxon>Actinomycetota</taxon>
        <taxon>Actinomycetes</taxon>
        <taxon>Micrococcales</taxon>
        <taxon>Micrococcaceae</taxon>
        <taxon>Citricoccus</taxon>
    </lineage>
</organism>
<proteinExistence type="predicted"/>
<keyword evidence="3" id="KW-1185">Reference proteome</keyword>
<dbReference type="SUPFAM" id="SSF46785">
    <property type="entry name" value="Winged helix' DNA-binding domain"/>
    <property type="match status" value="1"/>
</dbReference>